<protein>
    <recommendedName>
        <fullName evidence="4">2-amino-4-hydroxy-6-hydroxymethyldihydropteridine pyrophosphokinase</fullName>
        <ecNumber evidence="3">2.7.6.3</ecNumber>
    </recommendedName>
    <alternativeName>
        <fullName evidence="11">6-hydroxymethyl-7,8-dihydropterin pyrophosphokinase</fullName>
    </alternativeName>
    <alternativeName>
        <fullName evidence="12">7,8-dihydro-6-hydroxymethylpterin-pyrophosphokinase</fullName>
    </alternativeName>
</protein>
<dbReference type="UniPathway" id="UPA00077">
    <property type="reaction ID" value="UER00155"/>
</dbReference>
<evidence type="ECO:0000256" key="5">
    <source>
        <dbReference type="ARBA" id="ARBA00022679"/>
    </source>
</evidence>
<evidence type="ECO:0000256" key="7">
    <source>
        <dbReference type="ARBA" id="ARBA00022777"/>
    </source>
</evidence>
<keyword evidence="6" id="KW-0547">Nucleotide-binding</keyword>
<dbReference type="GO" id="GO:0003848">
    <property type="term" value="F:2-amino-4-hydroxy-6-hydroxymethyldihydropteridine diphosphokinase activity"/>
    <property type="evidence" value="ECO:0007669"/>
    <property type="project" value="UniProtKB-EC"/>
</dbReference>
<dbReference type="Gene3D" id="3.30.70.560">
    <property type="entry name" value="7,8-Dihydro-6-hydroxymethylpterin-pyrophosphokinase HPPK"/>
    <property type="match status" value="1"/>
</dbReference>
<dbReference type="PANTHER" id="PTHR43071:SF1">
    <property type="entry name" value="2-AMINO-4-HYDROXY-6-HYDROXYMETHYLDIHYDROPTERIDINE PYROPHOSPHOKINASE"/>
    <property type="match status" value="1"/>
</dbReference>
<evidence type="ECO:0000256" key="9">
    <source>
        <dbReference type="ARBA" id="ARBA00022909"/>
    </source>
</evidence>
<keyword evidence="15" id="KW-1185">Reference proteome</keyword>
<dbReference type="CDD" id="cd00483">
    <property type="entry name" value="HPPK"/>
    <property type="match status" value="1"/>
</dbReference>
<dbReference type="PROSITE" id="PS00794">
    <property type="entry name" value="HPPK"/>
    <property type="match status" value="1"/>
</dbReference>
<dbReference type="NCBIfam" id="TIGR01498">
    <property type="entry name" value="folK"/>
    <property type="match status" value="1"/>
</dbReference>
<evidence type="ECO:0000313" key="14">
    <source>
        <dbReference type="EMBL" id="EFL91649.1"/>
    </source>
</evidence>
<name>E0WSW4_9ENTR</name>
<dbReference type="InterPro" id="IPR000550">
    <property type="entry name" value="Hppk"/>
</dbReference>
<evidence type="ECO:0000256" key="10">
    <source>
        <dbReference type="ARBA" id="ARBA00029409"/>
    </source>
</evidence>
<reference evidence="14" key="1">
    <citation type="journal article" date="2009" name="Environ. Microbiol.">
        <title>Dynamics of genome evolution in facultative symbionts of aphids.</title>
        <authorList>
            <person name="Degnan P.H."/>
            <person name="Leonardo T.E."/>
            <person name="Cass B.N."/>
            <person name="Hurwitz B."/>
            <person name="Stern D."/>
            <person name="Gibbs R.A."/>
            <person name="Richards S."/>
            <person name="Moran N.A."/>
        </authorList>
    </citation>
    <scope>NUCLEOTIDE SEQUENCE [LARGE SCALE GENOMIC DNA]</scope>
    <source>
        <strain evidence="14">LSR1</strain>
    </source>
</reference>
<evidence type="ECO:0000256" key="4">
    <source>
        <dbReference type="ARBA" id="ARBA00016218"/>
    </source>
</evidence>
<sequence length="198" mass="22359">MNKNRHDRWLYPHKLPVGGQGVRPMSVGEHSQPTTRQLQRRRVYIALGSNLASPLLQINSALEALARLPDTTLIKCSPFYCSQPLGAQKQPDYLNAVAALDTLLPAEKLLDHTQAIERAQGRVRNNQRWAPRELDLDIMLYDNQIINTERLTVPHYGLLERAFMLYPLADIAPGLILPNGESLAEKLENLPKNGLILW</sequence>
<dbReference type="GO" id="GO:0016301">
    <property type="term" value="F:kinase activity"/>
    <property type="evidence" value="ECO:0007669"/>
    <property type="project" value="UniProtKB-KW"/>
</dbReference>
<gene>
    <name evidence="14" type="primary">folK</name>
    <name evidence="14" type="ORF">REG_1098</name>
</gene>
<evidence type="ECO:0000256" key="3">
    <source>
        <dbReference type="ARBA" id="ARBA00013253"/>
    </source>
</evidence>
<dbReference type="Proteomes" id="UP000005726">
    <property type="component" value="Unassembled WGS sequence"/>
</dbReference>
<keyword evidence="5" id="KW-0808">Transferase</keyword>
<accession>E0WSW4</accession>
<dbReference type="Pfam" id="PF01288">
    <property type="entry name" value="HPPK"/>
    <property type="match status" value="1"/>
</dbReference>
<dbReference type="GO" id="GO:0046654">
    <property type="term" value="P:tetrahydrofolate biosynthetic process"/>
    <property type="evidence" value="ECO:0007669"/>
    <property type="project" value="UniProtKB-UniPathway"/>
</dbReference>
<feature type="domain" description="7,8-dihydro-6-hydroxymethylpterin-pyrophosphokinase" evidence="13">
    <location>
        <begin position="128"/>
        <end position="139"/>
    </location>
</feature>
<evidence type="ECO:0000313" key="15">
    <source>
        <dbReference type="Proteomes" id="UP000005726"/>
    </source>
</evidence>
<comment type="function">
    <text evidence="10">Catalyzes the transfer of pyrophosphate from adenosine triphosphate (ATP) to 6-hydroxymethyl-7,8-dihydropterin, an enzymatic step in folate biosynthesis pathway.</text>
</comment>
<comment type="similarity">
    <text evidence="2">Belongs to the HPPK family.</text>
</comment>
<evidence type="ECO:0000256" key="12">
    <source>
        <dbReference type="ARBA" id="ARBA00033413"/>
    </source>
</evidence>
<dbReference type="GO" id="GO:0005524">
    <property type="term" value="F:ATP binding"/>
    <property type="evidence" value="ECO:0007669"/>
    <property type="project" value="UniProtKB-KW"/>
</dbReference>
<evidence type="ECO:0000256" key="1">
    <source>
        <dbReference type="ARBA" id="ARBA00005051"/>
    </source>
</evidence>
<dbReference type="SUPFAM" id="SSF55083">
    <property type="entry name" value="6-hydroxymethyl-7,8-dihydropterin pyrophosphokinase, HPPK"/>
    <property type="match status" value="1"/>
</dbReference>
<evidence type="ECO:0000256" key="11">
    <source>
        <dbReference type="ARBA" id="ARBA00029766"/>
    </source>
</evidence>
<proteinExistence type="inferred from homology"/>
<dbReference type="HOGENOM" id="CLU_097916_0_1_6"/>
<dbReference type="PANTHER" id="PTHR43071">
    <property type="entry name" value="2-AMINO-4-HYDROXY-6-HYDROXYMETHYLDIHYDROPTERIDINE PYROPHOSPHOKINASE"/>
    <property type="match status" value="1"/>
</dbReference>
<evidence type="ECO:0000256" key="2">
    <source>
        <dbReference type="ARBA" id="ARBA00005810"/>
    </source>
</evidence>
<organism evidence="14 15">
    <name type="scientific">Candidatus Regiella insecticola LSR1</name>
    <dbReference type="NCBI Taxonomy" id="663321"/>
    <lineage>
        <taxon>Bacteria</taxon>
        <taxon>Pseudomonadati</taxon>
        <taxon>Pseudomonadota</taxon>
        <taxon>Gammaproteobacteria</taxon>
        <taxon>Enterobacterales</taxon>
        <taxon>Enterobacteriaceae</taxon>
        <taxon>aphid secondary symbionts</taxon>
        <taxon>Candidatus Regiella</taxon>
    </lineage>
</organism>
<dbReference type="AlphaFoldDB" id="E0WSW4"/>
<dbReference type="EMBL" id="GL379592">
    <property type="protein sequence ID" value="EFL91649.1"/>
    <property type="molecule type" value="Genomic_DNA"/>
</dbReference>
<evidence type="ECO:0000256" key="6">
    <source>
        <dbReference type="ARBA" id="ARBA00022741"/>
    </source>
</evidence>
<keyword evidence="8" id="KW-0067">ATP-binding</keyword>
<comment type="pathway">
    <text evidence="1">Cofactor biosynthesis; tetrahydrofolate biosynthesis; 2-amino-4-hydroxy-6-hydroxymethyl-7,8-dihydropteridine diphosphate from 7,8-dihydroneopterin triphosphate: step 4/4.</text>
</comment>
<keyword evidence="9" id="KW-0289">Folate biosynthesis</keyword>
<evidence type="ECO:0000256" key="8">
    <source>
        <dbReference type="ARBA" id="ARBA00022840"/>
    </source>
</evidence>
<dbReference type="EC" id="2.7.6.3" evidence="3"/>
<evidence type="ECO:0000259" key="13">
    <source>
        <dbReference type="PROSITE" id="PS00794"/>
    </source>
</evidence>
<dbReference type="InterPro" id="IPR035907">
    <property type="entry name" value="Hppk_sf"/>
</dbReference>
<dbReference type="GO" id="GO:0046656">
    <property type="term" value="P:folic acid biosynthetic process"/>
    <property type="evidence" value="ECO:0007669"/>
    <property type="project" value="UniProtKB-KW"/>
</dbReference>
<keyword evidence="7 14" id="KW-0418">Kinase</keyword>